<feature type="domain" description="N-acetyltransferase" evidence="1">
    <location>
        <begin position="162"/>
        <end position="297"/>
    </location>
</feature>
<dbReference type="SUPFAM" id="SSF55729">
    <property type="entry name" value="Acyl-CoA N-acyltransferases (Nat)"/>
    <property type="match status" value="1"/>
</dbReference>
<comment type="caution">
    <text evidence="2">The sequence shown here is derived from an EMBL/GenBank/DDBJ whole genome shotgun (WGS) entry which is preliminary data.</text>
</comment>
<evidence type="ECO:0000259" key="1">
    <source>
        <dbReference type="PROSITE" id="PS51186"/>
    </source>
</evidence>
<dbReference type="CDD" id="cd04301">
    <property type="entry name" value="NAT_SF"/>
    <property type="match status" value="1"/>
</dbReference>
<reference evidence="2" key="1">
    <citation type="submission" date="2020-11" db="EMBL/GenBank/DDBJ databases">
        <title>Isolation and identification of active actinomycetes.</title>
        <authorList>
            <person name="Yu B."/>
        </authorList>
    </citation>
    <scope>NUCLEOTIDE SEQUENCE</scope>
    <source>
        <strain evidence="2">NEAU-YB345</strain>
    </source>
</reference>
<dbReference type="RefSeq" id="WP_196194199.1">
    <property type="nucleotide sequence ID" value="NZ_JADPRT010000005.1"/>
</dbReference>
<dbReference type="GO" id="GO:0016747">
    <property type="term" value="F:acyltransferase activity, transferring groups other than amino-acyl groups"/>
    <property type="evidence" value="ECO:0007669"/>
    <property type="project" value="InterPro"/>
</dbReference>
<proteinExistence type="predicted"/>
<evidence type="ECO:0000313" key="2">
    <source>
        <dbReference type="EMBL" id="MBF9069014.1"/>
    </source>
</evidence>
<dbReference type="Proteomes" id="UP000657385">
    <property type="component" value="Unassembled WGS sequence"/>
</dbReference>
<organism evidence="2 3">
    <name type="scientific">Streptacidiphilus fuscans</name>
    <dbReference type="NCBI Taxonomy" id="2789292"/>
    <lineage>
        <taxon>Bacteria</taxon>
        <taxon>Bacillati</taxon>
        <taxon>Actinomycetota</taxon>
        <taxon>Actinomycetes</taxon>
        <taxon>Kitasatosporales</taxon>
        <taxon>Streptomycetaceae</taxon>
        <taxon>Streptacidiphilus</taxon>
    </lineage>
</organism>
<dbReference type="PROSITE" id="PS51186">
    <property type="entry name" value="GNAT"/>
    <property type="match status" value="1"/>
</dbReference>
<accession>A0A931B0U9</accession>
<dbReference type="Gene3D" id="3.40.630.30">
    <property type="match status" value="1"/>
</dbReference>
<sequence length="297" mass="32873">MDLSWDLLRPVMRVPYVPTLGPIHPDALGPDLLADVLAVAGTGRFLPHDTDQRWSALKDESVMPHDVEQDPERTVIPTISTWGRGVVTVHHFGADPAPVGELLELARKLAAREDVDRARAIWFQPERPEQEQEPEQLSGVAVTRVQLKTFRPGENEPVDGVEDLRRLPEQVRARFAVFAEHMAADGFAFLWRQFQADALTGPILTIVSGDRVVGAIGPMETMKDPAGHVRLLPQYFGVLPEQRGNGYGRRLWRAAMHWGQSSGAEYQLLLTELGSASDTLCQAEGLDTLGFVHTARA</sequence>
<evidence type="ECO:0000313" key="3">
    <source>
        <dbReference type="Proteomes" id="UP000657385"/>
    </source>
</evidence>
<gene>
    <name evidence="2" type="ORF">I2501_13375</name>
</gene>
<dbReference type="EMBL" id="JADPRT010000005">
    <property type="protein sequence ID" value="MBF9069014.1"/>
    <property type="molecule type" value="Genomic_DNA"/>
</dbReference>
<dbReference type="InterPro" id="IPR016181">
    <property type="entry name" value="Acyl_CoA_acyltransferase"/>
</dbReference>
<dbReference type="Pfam" id="PF00583">
    <property type="entry name" value="Acetyltransf_1"/>
    <property type="match status" value="1"/>
</dbReference>
<name>A0A931B0U9_9ACTN</name>
<protein>
    <submittedName>
        <fullName evidence="2">GNAT family N-acetyltransferase</fullName>
    </submittedName>
</protein>
<dbReference type="AlphaFoldDB" id="A0A931B0U9"/>
<dbReference type="InterPro" id="IPR000182">
    <property type="entry name" value="GNAT_dom"/>
</dbReference>
<keyword evidence="3" id="KW-1185">Reference proteome</keyword>